<dbReference type="CDD" id="cd02228">
    <property type="entry name" value="cupin_EutQ"/>
    <property type="match status" value="1"/>
</dbReference>
<dbReference type="InterPro" id="IPR010424">
    <property type="entry name" value="EutQ"/>
</dbReference>
<dbReference type="PANTHER" id="PTHR36169:SF1">
    <property type="entry name" value="ACETATE KINASE EUTQ"/>
    <property type="match status" value="1"/>
</dbReference>
<dbReference type="PANTHER" id="PTHR36169">
    <property type="entry name" value="ETHANOLAMINE UTILIZATION PROTEIN EUTQ"/>
    <property type="match status" value="1"/>
</dbReference>
<reference evidence="1 2" key="2">
    <citation type="journal article" date="2010" name="Stand. Genomic Sci.">
        <title>Complete genome sequence of Gordonia bronchialis type strain (3410).</title>
        <authorList>
            <person name="Ivanova N."/>
            <person name="Sikorski J."/>
            <person name="Jando M."/>
            <person name="Lapidus A."/>
            <person name="Nolan M."/>
            <person name="Lucas S."/>
            <person name="Del Rio T.G."/>
            <person name="Tice H."/>
            <person name="Copeland A."/>
            <person name="Cheng J.F."/>
            <person name="Chen F."/>
            <person name="Bruce D."/>
            <person name="Goodwin L."/>
            <person name="Pitluck S."/>
            <person name="Mavromatis K."/>
            <person name="Ovchinnikova G."/>
            <person name="Pati A."/>
            <person name="Chen A."/>
            <person name="Palaniappan K."/>
            <person name="Land M."/>
            <person name="Hauser L."/>
            <person name="Chang Y.J."/>
            <person name="Jeffries C.D."/>
            <person name="Chain P."/>
            <person name="Saunders E."/>
            <person name="Han C."/>
            <person name="Detter J.C."/>
            <person name="Brettin T."/>
            <person name="Rohde M."/>
            <person name="Goker M."/>
            <person name="Bristow J."/>
            <person name="Eisen J.A."/>
            <person name="Markowitz V."/>
            <person name="Hugenholtz P."/>
            <person name="Klenk H.P."/>
            <person name="Kyrpides N.C."/>
        </authorList>
    </citation>
    <scope>NUCLEOTIDE SEQUENCE [LARGE SCALE GENOMIC DNA]</scope>
    <source>
        <strain evidence="2">ATCC 25592 / DSM 43247 / BCRC 13721 / JCM 3198 / KCTC 3076 / NBRC 16047 / NCTC 10667</strain>
    </source>
</reference>
<dbReference type="InterPro" id="IPR014710">
    <property type="entry name" value="RmlC-like_jellyroll"/>
</dbReference>
<gene>
    <name evidence="1" type="ordered locus">Gbro_4814</name>
</gene>
<dbReference type="HOGENOM" id="CLU_141740_0_0_11"/>
<sequence>MSVDSTQATRFRVTSEAWKDLPEMPPAEYPGTKGFIGDVYENPDGSPMCSGFFELHHTDAPLYYEYAYDEMKVVLEGEFLLENKETGQTTVAKAKDAIFFPKGSKIYFSTPSYALAFYTGQRDATLL</sequence>
<reference evidence="2" key="1">
    <citation type="submission" date="2009-10" db="EMBL/GenBank/DDBJ databases">
        <title>The complete chromosome of Gordonia bronchialis DSM 43247.</title>
        <authorList>
            <consortium name="US DOE Joint Genome Institute (JGI-PGF)"/>
            <person name="Lucas S."/>
            <person name="Copeland A."/>
            <person name="Lapidus A."/>
            <person name="Glavina del Rio T."/>
            <person name="Dalin E."/>
            <person name="Tice H."/>
            <person name="Bruce D."/>
            <person name="Goodwin L."/>
            <person name="Pitluck S."/>
            <person name="Kyrpides N."/>
            <person name="Mavromatis K."/>
            <person name="Ivanova N."/>
            <person name="Ovchinnikova G."/>
            <person name="Saunders E."/>
            <person name="Brettin T."/>
            <person name="Detter J.C."/>
            <person name="Han C."/>
            <person name="Larimer F."/>
            <person name="Land M."/>
            <person name="Hauser L."/>
            <person name="Markowitz V."/>
            <person name="Cheng J.-F."/>
            <person name="Hugenholtz P."/>
            <person name="Woyke T."/>
            <person name="Wu D."/>
            <person name="Jando M."/>
            <person name="Schneider S."/>
            <person name="Goeker M."/>
            <person name="Klenk H.-P."/>
            <person name="Eisen J.A."/>
        </authorList>
    </citation>
    <scope>NUCLEOTIDE SEQUENCE [LARGE SCALE GENOMIC DNA]</scope>
    <source>
        <strain evidence="2">ATCC 25592 / DSM 43247 / BCRC 13721 / JCM 3198 / KCTC 3076 / NBRC 16047 / NCTC 10667</strain>
    </source>
</reference>
<dbReference type="Gene3D" id="2.60.120.10">
    <property type="entry name" value="Jelly Rolls"/>
    <property type="match status" value="1"/>
</dbReference>
<dbReference type="EMBL" id="CP001802">
    <property type="protein sequence ID" value="ACY23927.1"/>
    <property type="molecule type" value="Genomic_DNA"/>
</dbReference>
<dbReference type="Pfam" id="PF06249">
    <property type="entry name" value="EutQ"/>
    <property type="match status" value="1"/>
</dbReference>
<keyword evidence="2" id="KW-1185">Reference proteome</keyword>
<accession>D0L982</accession>
<protein>
    <submittedName>
        <fullName evidence="1">Ethanolamine utilization protein-like protein</fullName>
    </submittedName>
</protein>
<dbReference type="KEGG" id="gbr:Gbro_4814"/>
<dbReference type="Proteomes" id="UP000001219">
    <property type="component" value="Chromosome"/>
</dbReference>
<dbReference type="InterPro" id="IPR011051">
    <property type="entry name" value="RmlC_Cupin_sf"/>
</dbReference>
<proteinExistence type="predicted"/>
<dbReference type="STRING" id="526226.Gbro_4814"/>
<evidence type="ECO:0000313" key="2">
    <source>
        <dbReference type="Proteomes" id="UP000001219"/>
    </source>
</evidence>
<dbReference type="SUPFAM" id="SSF51182">
    <property type="entry name" value="RmlC-like cupins"/>
    <property type="match status" value="1"/>
</dbReference>
<evidence type="ECO:0000313" key="1">
    <source>
        <dbReference type="EMBL" id="ACY23927.1"/>
    </source>
</evidence>
<organism evidence="1 2">
    <name type="scientific">Gordonia bronchialis (strain ATCC 25592 / DSM 43247 / BCRC 13721 / JCM 3198 / KCTC 3076 / NBRC 16047 / NCTC 10667)</name>
    <name type="common">Rhodococcus bronchialis</name>
    <dbReference type="NCBI Taxonomy" id="526226"/>
    <lineage>
        <taxon>Bacteria</taxon>
        <taxon>Bacillati</taxon>
        <taxon>Actinomycetota</taxon>
        <taxon>Actinomycetes</taxon>
        <taxon>Mycobacteriales</taxon>
        <taxon>Gordoniaceae</taxon>
        <taxon>Gordonia</taxon>
    </lineage>
</organism>
<name>D0L982_GORB4</name>
<dbReference type="AlphaFoldDB" id="D0L982"/>
<dbReference type="eggNOG" id="COG4766">
    <property type="taxonomic scope" value="Bacteria"/>
</dbReference>
<dbReference type="OrthoDB" id="3828611at2"/>
<dbReference type="RefSeq" id="WP_012836398.1">
    <property type="nucleotide sequence ID" value="NC_013441.1"/>
</dbReference>